<name>A0AAE1E519_9GAST</name>
<reference evidence="1" key="1">
    <citation type="journal article" date="2023" name="G3 (Bethesda)">
        <title>A reference genome for the long-term kleptoplast-retaining sea slug Elysia crispata morphotype clarki.</title>
        <authorList>
            <person name="Eastman K.E."/>
            <person name="Pendleton A.L."/>
            <person name="Shaikh M.A."/>
            <person name="Suttiyut T."/>
            <person name="Ogas R."/>
            <person name="Tomko P."/>
            <person name="Gavelis G."/>
            <person name="Widhalm J.R."/>
            <person name="Wisecaver J.H."/>
        </authorList>
    </citation>
    <scope>NUCLEOTIDE SEQUENCE</scope>
    <source>
        <strain evidence="1">ECLA1</strain>
    </source>
</reference>
<organism evidence="1 2">
    <name type="scientific">Elysia crispata</name>
    <name type="common">lettuce slug</name>
    <dbReference type="NCBI Taxonomy" id="231223"/>
    <lineage>
        <taxon>Eukaryota</taxon>
        <taxon>Metazoa</taxon>
        <taxon>Spiralia</taxon>
        <taxon>Lophotrochozoa</taxon>
        <taxon>Mollusca</taxon>
        <taxon>Gastropoda</taxon>
        <taxon>Heterobranchia</taxon>
        <taxon>Euthyneura</taxon>
        <taxon>Panpulmonata</taxon>
        <taxon>Sacoglossa</taxon>
        <taxon>Placobranchoidea</taxon>
        <taxon>Plakobranchidae</taxon>
        <taxon>Elysia</taxon>
    </lineage>
</organism>
<gene>
    <name evidence="1" type="ORF">RRG08_060997</name>
</gene>
<dbReference type="AlphaFoldDB" id="A0AAE1E519"/>
<accession>A0AAE1E519</accession>
<dbReference type="EMBL" id="JAWDGP010001129">
    <property type="protein sequence ID" value="KAK3794327.1"/>
    <property type="molecule type" value="Genomic_DNA"/>
</dbReference>
<keyword evidence="2" id="KW-1185">Reference proteome</keyword>
<evidence type="ECO:0000313" key="2">
    <source>
        <dbReference type="Proteomes" id="UP001283361"/>
    </source>
</evidence>
<evidence type="ECO:0000313" key="1">
    <source>
        <dbReference type="EMBL" id="KAK3794327.1"/>
    </source>
</evidence>
<comment type="caution">
    <text evidence="1">The sequence shown here is derived from an EMBL/GenBank/DDBJ whole genome shotgun (WGS) entry which is preliminary data.</text>
</comment>
<dbReference type="Proteomes" id="UP001283361">
    <property type="component" value="Unassembled WGS sequence"/>
</dbReference>
<protein>
    <submittedName>
        <fullName evidence="1">Uncharacterized protein</fullName>
    </submittedName>
</protein>
<sequence>MVGLRVKRKFEQNQGVGEGQTKWVYDLKTAGPRSVKQNGQLSRLTAAAHCSSRQRHVVLTHTLPCCSLELLLTRAVGEGGNNSLPLNVFD</sequence>
<proteinExistence type="predicted"/>